<gene>
    <name evidence="2" type="ORF">EIB74_04305</name>
</gene>
<organism evidence="2 3">
    <name type="scientific">Epilithonimonas vandammei</name>
    <dbReference type="NCBI Taxonomy" id="2487072"/>
    <lineage>
        <taxon>Bacteria</taxon>
        <taxon>Pseudomonadati</taxon>
        <taxon>Bacteroidota</taxon>
        <taxon>Flavobacteriia</taxon>
        <taxon>Flavobacteriales</taxon>
        <taxon>Weeksellaceae</taxon>
        <taxon>Chryseobacterium group</taxon>
        <taxon>Epilithonimonas</taxon>
    </lineage>
</organism>
<dbReference type="RefSeq" id="WP_124801499.1">
    <property type="nucleotide sequence ID" value="NZ_CP034161.1"/>
</dbReference>
<feature type="domain" description="Outer membrane protein beta-barrel" evidence="1">
    <location>
        <begin position="417"/>
        <end position="873"/>
    </location>
</feature>
<name>A0A3G8Y559_9FLAO</name>
<keyword evidence="2" id="KW-0675">Receptor</keyword>
<dbReference type="SUPFAM" id="SSF56935">
    <property type="entry name" value="Porins"/>
    <property type="match status" value="1"/>
</dbReference>
<sequence>MIRKILLILLFIFLKLNAQTFSIKGKVTDENNNPLENATVSLMKQKDSSIINYTGTNKSGNFSIKTPKQNETVFLLISGNHFRPTSRIFKNISQNEELGTLKLIKDLVINIEEVQINAAPVIIKKDTVEYNASRMKVKPDSKIDDLVKEIPGAEIDTDGKITVNGKSVSKIHINGKPLFDKNGKIELETIPANIIKKIQVTTSKTKEEELTGRTPITDSLTINFVMDKKNRLGTITNLRLGYGSNNRYDGALFFSKINQDSKLSLSAGSNNINSGLSGKTGSGAGIFTTTIVNATYSNKFDNLDLERLNANFYQRNTETYSKIARTTFLPDYKLDKNTERSGKRDLKRFSFNTNATLRLNKSTNLIFNSSFNNNTNEGASENNSSTYRNNILLNSSSGVINQKSINNNFSQSLAITKKFEKQGRSFSGSVSTNITGNSSTDYNLTNTIFNQSPLDNDYRNQRTVAKNQNTDFNFNARYDEPVSDSAIVSTEITYIAQSLKNDRQVHDFNLATEDYSSYNTLLSNLINQNINSLYSSVGYDLNKTRFRFFFHANLEINNNDFNSVFNNEDKSFLRNFVFPSYNTKFIYRFSRTKSVELSNMSSFNAPSMMSLNPFTDISNPLVTIQGNPDLESTWKNTSSLYFLNRNIPKNITYSAKIKFDYTDNDVSDYSYYDDAGRQFRTYANISGNKVLSLDSRFTKSWKWRGNDFRISPSFYSSYAQRKGFINGTEYKNSVYNIAPKITLKLVLKEIMDINSSLGINYNISNFENYRIDKTRAAQQNFSFGMTNYFMKSSLYFINEISIAKNNNISAGFNRTSYFWNTGANYQFYKKQMTLKFSINDVLNQRQNAIRNIGDNYIEDREDLVLRRHFMLSLLLNVSRFGGNKGS</sequence>
<dbReference type="AlphaFoldDB" id="A0A3G8Y559"/>
<dbReference type="InterPro" id="IPR041700">
    <property type="entry name" value="OMP_b-brl_3"/>
</dbReference>
<dbReference type="Gene3D" id="2.60.40.1120">
    <property type="entry name" value="Carboxypeptidase-like, regulatory domain"/>
    <property type="match status" value="1"/>
</dbReference>
<dbReference type="InterPro" id="IPR008969">
    <property type="entry name" value="CarboxyPept-like_regulatory"/>
</dbReference>
<evidence type="ECO:0000259" key="1">
    <source>
        <dbReference type="Pfam" id="PF14905"/>
    </source>
</evidence>
<protein>
    <submittedName>
        <fullName evidence="2">TonB-dependent receptor</fullName>
    </submittedName>
</protein>
<evidence type="ECO:0000313" key="3">
    <source>
        <dbReference type="Proteomes" id="UP000281810"/>
    </source>
</evidence>
<accession>A0A3G8Y559</accession>
<dbReference type="SUPFAM" id="SSF49464">
    <property type="entry name" value="Carboxypeptidase regulatory domain-like"/>
    <property type="match status" value="1"/>
</dbReference>
<dbReference type="Pfam" id="PF14905">
    <property type="entry name" value="OMP_b-brl_3"/>
    <property type="match status" value="1"/>
</dbReference>
<dbReference type="EMBL" id="CP034161">
    <property type="protein sequence ID" value="AZI39227.1"/>
    <property type="molecule type" value="Genomic_DNA"/>
</dbReference>
<evidence type="ECO:0000313" key="2">
    <source>
        <dbReference type="EMBL" id="AZI39227.1"/>
    </source>
</evidence>
<dbReference type="OrthoDB" id="1682379at2"/>
<dbReference type="Proteomes" id="UP000281810">
    <property type="component" value="Chromosome"/>
</dbReference>
<dbReference type="Pfam" id="PF13620">
    <property type="entry name" value="CarboxypepD_reg"/>
    <property type="match status" value="1"/>
</dbReference>
<keyword evidence="3" id="KW-1185">Reference proteome</keyword>
<reference evidence="3" key="1">
    <citation type="submission" date="2018-11" db="EMBL/GenBank/DDBJ databases">
        <title>Proposal to divide the Flavobacteriaceae and reorganize its genera based on Amino Acid Identity values calculated from whole genome sequences.</title>
        <authorList>
            <person name="Nicholson A.C."/>
            <person name="Gulvik C.A."/>
            <person name="Whitney A.M."/>
            <person name="Humrighouse B.W."/>
            <person name="Bell M."/>
            <person name="Holmes B."/>
            <person name="Steigerwalt A.B."/>
            <person name="Villarma A."/>
            <person name="Sheth M."/>
            <person name="Batra D."/>
            <person name="Pryor J."/>
            <person name="Bernardet J.-F."/>
            <person name="Hugo C."/>
            <person name="Kampfer P."/>
            <person name="Newman J.D."/>
            <person name="McQuiston J.R."/>
        </authorList>
    </citation>
    <scope>NUCLEOTIDE SEQUENCE [LARGE SCALE GENOMIC DNA]</scope>
    <source>
        <strain evidence="3">F5649</strain>
    </source>
</reference>
<proteinExistence type="predicted"/>